<sequence>VAVGTMLTILVLAIVLGRMIRLAVAKNDQIRHAVFGAVALYLVAPFSIAYVWNDQNLGRLDVYMLLVALLALFVGLTIKNTYVKCVCYTVLGVVGLAIHQGFAFLYYPIVFSVMVYDVFEENRVHAGRFAAAFVSGLINVAVAVYFQFFSSIHFDSAKELVTFLEGRTNLTI</sequence>
<feature type="transmembrane region" description="Helical" evidence="1">
    <location>
        <begin position="58"/>
        <end position="78"/>
    </location>
</feature>
<dbReference type="EMBL" id="AJWZ01010714">
    <property type="protein sequence ID" value="EKC47671.1"/>
    <property type="molecule type" value="Genomic_DNA"/>
</dbReference>
<feature type="non-terminal residue" evidence="2">
    <location>
        <position position="172"/>
    </location>
</feature>
<keyword evidence="1" id="KW-1133">Transmembrane helix</keyword>
<evidence type="ECO:0000313" key="2">
    <source>
        <dbReference type="EMBL" id="EKC47671.1"/>
    </source>
</evidence>
<comment type="caution">
    <text evidence="2">The sequence shown here is derived from an EMBL/GenBank/DDBJ whole genome shotgun (WGS) entry which is preliminary data.</text>
</comment>
<proteinExistence type="predicted"/>
<dbReference type="AlphaFoldDB" id="K1SK10"/>
<organism evidence="2">
    <name type="scientific">human gut metagenome</name>
    <dbReference type="NCBI Taxonomy" id="408170"/>
    <lineage>
        <taxon>unclassified sequences</taxon>
        <taxon>metagenomes</taxon>
        <taxon>organismal metagenomes</taxon>
    </lineage>
</organism>
<keyword evidence="1" id="KW-0472">Membrane</keyword>
<accession>K1SK10</accession>
<name>K1SK10_9ZZZZ</name>
<reference evidence="2" key="1">
    <citation type="journal article" date="2013" name="Environ. Microbiol.">
        <title>Microbiota from the distal guts of lean and obese adolescents exhibit partial functional redundancy besides clear differences in community structure.</title>
        <authorList>
            <person name="Ferrer M."/>
            <person name="Ruiz A."/>
            <person name="Lanza F."/>
            <person name="Haange S.B."/>
            <person name="Oberbach A."/>
            <person name="Till H."/>
            <person name="Bargiela R."/>
            <person name="Campoy C."/>
            <person name="Segura M.T."/>
            <person name="Richter M."/>
            <person name="von Bergen M."/>
            <person name="Seifert J."/>
            <person name="Suarez A."/>
        </authorList>
    </citation>
    <scope>NUCLEOTIDE SEQUENCE</scope>
</reference>
<feature type="transmembrane region" description="Helical" evidence="1">
    <location>
        <begin position="85"/>
        <end position="109"/>
    </location>
</feature>
<feature type="transmembrane region" description="Helical" evidence="1">
    <location>
        <begin position="6"/>
        <end position="24"/>
    </location>
</feature>
<feature type="transmembrane region" description="Helical" evidence="1">
    <location>
        <begin position="33"/>
        <end position="52"/>
    </location>
</feature>
<gene>
    <name evidence="2" type="ORF">OBE_15583</name>
</gene>
<protein>
    <submittedName>
        <fullName evidence="2">Uncharacterized protein</fullName>
    </submittedName>
</protein>
<feature type="transmembrane region" description="Helical" evidence="1">
    <location>
        <begin position="129"/>
        <end position="148"/>
    </location>
</feature>
<keyword evidence="1" id="KW-0812">Transmembrane</keyword>
<evidence type="ECO:0000256" key="1">
    <source>
        <dbReference type="SAM" id="Phobius"/>
    </source>
</evidence>
<feature type="non-terminal residue" evidence="2">
    <location>
        <position position="1"/>
    </location>
</feature>